<accession>A0A8H4QW33</accession>
<sequence length="1113" mass="122464">MCNSSHSIGKHVLYVPCSKVEKNYKHDHYHRYVLSPSSLITFIMDVDHRNAGNVYGHHNTQHNYTTTSSTASSMISGNNILITGRPKFTTVNGKYTVLENKTQTTNVNSNNVIGNTLTETLYDNSQVIYIEGRGRTQQVTREPRYQQDETTGNGGHQANAFPPPTSFPTQFPPSHFPGLPNSTTRSSGYTQTFSPALAAPFPSFTNNEGGIVSTSSFNIDSGDVSGMTGKTFQAFSHLFLTLQEEHPVQFESSRATDPTVSPAIYDNSTQPPSFFGSASGSSYSSPPGDQPPQSLSIVDGMANLSVNEPEHTYYAAPPALPGGGMPTMLQGTMQSFTSPLSGQQAQPNYQTSSIVAGVAGLFLNEPVHPVQTNDSTTPIVAGIASLSLNQPVQSNYALPVDGTSTILKSTILSAASMPDNNVQTSSGRPRVDTSSSTHLYGPPAASFTSTLFDSPVSQTPSTHSFQPDQRQTATTPYRQSTVSDFGGVQIAPGAHVTSMTFNGSYTEVNHQQTTVNHGYRAGTRMQFEEDQIVLSGYRDRIARLEQEVQEHRRLESIRDEARKREKEVHNQLLRDLDTQHTRALQEVREEMRRQKLEMEQRYRGCRTREERYLERVFSLRKELNEAKDHLLALRIAYGEFDDDDSESEGQAENIDPYFHWTESPVSPFSPTSTSFSSESTLSSLSVGAIQEVAVDVDMDLNDERKMRIQRSVSVEEPEPEAIENTATWKGKGKEVFVDVIEDESEHGFASKRRYSGSSNDTFDIEVDVDAGISDSGSSDSDVEVDVESLPDSPSSILLLPPEHITAAPIIPVNSTPKALPPLTNPSHGTALQRHITISDLDIHQLRALMEAAHAGNQLGGDTAINTPLRTVKRLIQEAEMVPRQKRTALQIYLLTYWRSKGKKLKLPGSSIRPDSGVMHHSTTFQAAPTSVTSLDPFLQVTSNEISAPPMVYVDASGYGIGFVFRERWLAWRFAAGHPGIPIGPDKHIVMSWAELVAVELGILTLIAAGYRNARIVVRSDNDGVVKALLRRSWTNNYGLNRILERILSLCNKPSKDAISGRSPYNLDLGVTWVRSEDNPADGPSRGVYPPKDMMLPHEPILPEYLVGLLHRVK</sequence>
<dbReference type="Proteomes" id="UP000521872">
    <property type="component" value="Unassembled WGS sequence"/>
</dbReference>
<evidence type="ECO:0000313" key="3">
    <source>
        <dbReference type="EMBL" id="KAF4618590.1"/>
    </source>
</evidence>
<keyword evidence="1" id="KW-0175">Coiled coil</keyword>
<feature type="compositionally biased region" description="Pro residues" evidence="2">
    <location>
        <begin position="161"/>
        <end position="175"/>
    </location>
</feature>
<gene>
    <name evidence="3" type="ORF">D9613_009667</name>
</gene>
<proteinExistence type="predicted"/>
<dbReference type="AlphaFoldDB" id="A0A8H4QW33"/>
<feature type="compositionally biased region" description="Polar residues" evidence="2">
    <location>
        <begin position="180"/>
        <end position="190"/>
    </location>
</feature>
<dbReference type="EMBL" id="JAACJL010000017">
    <property type="protein sequence ID" value="KAF4618590.1"/>
    <property type="molecule type" value="Genomic_DNA"/>
</dbReference>
<feature type="region of interest" description="Disordered" evidence="2">
    <location>
        <begin position="135"/>
        <end position="190"/>
    </location>
</feature>
<feature type="region of interest" description="Disordered" evidence="2">
    <location>
        <begin position="417"/>
        <end position="478"/>
    </location>
</feature>
<keyword evidence="4" id="KW-1185">Reference proteome</keyword>
<reference evidence="3 4" key="1">
    <citation type="submission" date="2019-12" db="EMBL/GenBank/DDBJ databases">
        <authorList>
            <person name="Floudas D."/>
            <person name="Bentzer J."/>
            <person name="Ahren D."/>
            <person name="Johansson T."/>
            <person name="Persson P."/>
            <person name="Tunlid A."/>
        </authorList>
    </citation>
    <scope>NUCLEOTIDE SEQUENCE [LARGE SCALE GENOMIC DNA]</scope>
    <source>
        <strain evidence="3 4">CBS 102.39</strain>
    </source>
</reference>
<feature type="compositionally biased region" description="Polar residues" evidence="2">
    <location>
        <begin position="250"/>
        <end position="259"/>
    </location>
</feature>
<feature type="region of interest" description="Disordered" evidence="2">
    <location>
        <begin position="249"/>
        <end position="295"/>
    </location>
</feature>
<evidence type="ECO:0000256" key="1">
    <source>
        <dbReference type="SAM" id="Coils"/>
    </source>
</evidence>
<name>A0A8H4QW33_9AGAR</name>
<evidence type="ECO:0000256" key="2">
    <source>
        <dbReference type="SAM" id="MobiDB-lite"/>
    </source>
</evidence>
<feature type="compositionally biased region" description="Polar residues" evidence="2">
    <location>
        <begin position="417"/>
        <end position="438"/>
    </location>
</feature>
<comment type="caution">
    <text evidence="3">The sequence shown here is derived from an EMBL/GenBank/DDBJ whole genome shotgun (WGS) entry which is preliminary data.</text>
</comment>
<feature type="compositionally biased region" description="Low complexity" evidence="2">
    <location>
        <begin position="270"/>
        <end position="295"/>
    </location>
</feature>
<evidence type="ECO:0000313" key="4">
    <source>
        <dbReference type="Proteomes" id="UP000521872"/>
    </source>
</evidence>
<protein>
    <submittedName>
        <fullName evidence="3">Uncharacterized protein</fullName>
    </submittedName>
</protein>
<organism evidence="3 4">
    <name type="scientific">Agrocybe pediades</name>
    <dbReference type="NCBI Taxonomy" id="84607"/>
    <lineage>
        <taxon>Eukaryota</taxon>
        <taxon>Fungi</taxon>
        <taxon>Dikarya</taxon>
        <taxon>Basidiomycota</taxon>
        <taxon>Agaricomycotina</taxon>
        <taxon>Agaricomycetes</taxon>
        <taxon>Agaricomycetidae</taxon>
        <taxon>Agaricales</taxon>
        <taxon>Agaricineae</taxon>
        <taxon>Strophariaceae</taxon>
        <taxon>Agrocybe</taxon>
    </lineage>
</organism>
<feature type="coiled-coil region" evidence="1">
    <location>
        <begin position="534"/>
        <end position="601"/>
    </location>
</feature>
<feature type="compositionally biased region" description="Polar residues" evidence="2">
    <location>
        <begin position="446"/>
        <end position="478"/>
    </location>
</feature>